<evidence type="ECO:0000313" key="2">
    <source>
        <dbReference type="EMBL" id="GMF14700.1"/>
    </source>
</evidence>
<gene>
    <name evidence="2" type="ORF">Plil01_000489500</name>
</gene>
<proteinExistence type="predicted"/>
<dbReference type="AlphaFoldDB" id="A0A9W6WRD2"/>
<dbReference type="OrthoDB" id="125496at2759"/>
<feature type="compositionally biased region" description="Basic and acidic residues" evidence="1">
    <location>
        <begin position="194"/>
        <end position="229"/>
    </location>
</feature>
<accession>A0A9W6WRD2</accession>
<dbReference type="EMBL" id="BSXW01000205">
    <property type="protein sequence ID" value="GMF14700.1"/>
    <property type="molecule type" value="Genomic_DNA"/>
</dbReference>
<reference evidence="2" key="1">
    <citation type="submission" date="2023-04" db="EMBL/GenBank/DDBJ databases">
        <title>Phytophthora lilii NBRC 32176.</title>
        <authorList>
            <person name="Ichikawa N."/>
            <person name="Sato H."/>
            <person name="Tonouchi N."/>
        </authorList>
    </citation>
    <scope>NUCLEOTIDE SEQUENCE</scope>
    <source>
        <strain evidence="2">NBRC 32176</strain>
    </source>
</reference>
<feature type="region of interest" description="Disordered" evidence="1">
    <location>
        <begin position="17"/>
        <end position="54"/>
    </location>
</feature>
<dbReference type="Proteomes" id="UP001165083">
    <property type="component" value="Unassembled WGS sequence"/>
</dbReference>
<keyword evidence="3" id="KW-1185">Reference proteome</keyword>
<feature type="compositionally biased region" description="Acidic residues" evidence="1">
    <location>
        <begin position="37"/>
        <end position="54"/>
    </location>
</feature>
<name>A0A9W6WRD2_9STRA</name>
<sequence>MLAPKEVFGTSAASPYFMDSHMVNPKKSRASRRSTDGDDDDDDNDDIGGVDDPCDDLAAQIRRTDRSLQQLKKFIYEMEGTNTPQDRWCEAFQLCMEDGAGHWARQLPNKTQHICDYLLRLNGYAGAASIHYEFGGRTGEQHVKHFLETCRDDTLVEQLIPQRFDNIAKVDAVINDKLVADRRRKGLGRSSSKPSRDGSRRNDAGRRDDRRGDREDRRGDGRSRRDDRYSRQVTLVDASVDELYEAWSDKMAIT</sequence>
<evidence type="ECO:0000256" key="1">
    <source>
        <dbReference type="SAM" id="MobiDB-lite"/>
    </source>
</evidence>
<evidence type="ECO:0000313" key="3">
    <source>
        <dbReference type="Proteomes" id="UP001165083"/>
    </source>
</evidence>
<comment type="caution">
    <text evidence="2">The sequence shown here is derived from an EMBL/GenBank/DDBJ whole genome shotgun (WGS) entry which is preliminary data.</text>
</comment>
<organism evidence="2 3">
    <name type="scientific">Phytophthora lilii</name>
    <dbReference type="NCBI Taxonomy" id="2077276"/>
    <lineage>
        <taxon>Eukaryota</taxon>
        <taxon>Sar</taxon>
        <taxon>Stramenopiles</taxon>
        <taxon>Oomycota</taxon>
        <taxon>Peronosporomycetes</taxon>
        <taxon>Peronosporales</taxon>
        <taxon>Peronosporaceae</taxon>
        <taxon>Phytophthora</taxon>
    </lineage>
</organism>
<protein>
    <submittedName>
        <fullName evidence="2">Unnamed protein product</fullName>
    </submittedName>
</protein>
<feature type="region of interest" description="Disordered" evidence="1">
    <location>
        <begin position="183"/>
        <end position="229"/>
    </location>
</feature>